<proteinExistence type="predicted"/>
<name>A0A392MJ49_9FABA</name>
<comment type="caution">
    <text evidence="1">The sequence shown here is derived from an EMBL/GenBank/DDBJ whole genome shotgun (WGS) entry which is preliminary data.</text>
</comment>
<gene>
    <name evidence="1" type="ORF">A2U01_0008239</name>
</gene>
<evidence type="ECO:0000313" key="2">
    <source>
        <dbReference type="Proteomes" id="UP000265520"/>
    </source>
</evidence>
<sequence length="145" mass="16565">MLLRNKLLSVDINKKEVVDLLKLSLLSKAPLSDFILKKQSVDNFNLRSKLDFLIGELPSDEEEMLDSKYNPEMIPFSPDYVPYKLVDPKSSTEKSTFARGPLMYLVTDDLCVTPMSSISTMSYLRRAKFPLSDLEERVIKIGVKE</sequence>
<evidence type="ECO:0000313" key="1">
    <source>
        <dbReference type="EMBL" id="MCH87371.1"/>
    </source>
</evidence>
<dbReference type="PANTHER" id="PTHR33103">
    <property type="entry name" value="OS01G0153900 PROTEIN"/>
    <property type="match status" value="1"/>
</dbReference>
<accession>A0A392MJ49</accession>
<dbReference type="EMBL" id="LXQA010012067">
    <property type="protein sequence ID" value="MCH87371.1"/>
    <property type="molecule type" value="Genomic_DNA"/>
</dbReference>
<dbReference type="PANTHER" id="PTHR33103:SF27">
    <property type="entry name" value="OS04G0594700 PROTEIN"/>
    <property type="match status" value="1"/>
</dbReference>
<keyword evidence="2" id="KW-1185">Reference proteome</keyword>
<dbReference type="InterPro" id="IPR007750">
    <property type="entry name" value="DUF674"/>
</dbReference>
<dbReference type="Pfam" id="PF05056">
    <property type="entry name" value="DUF674"/>
    <property type="match status" value="2"/>
</dbReference>
<protein>
    <submittedName>
        <fullName evidence="1">DUF674 family protein</fullName>
    </submittedName>
</protein>
<feature type="non-terminal residue" evidence="1">
    <location>
        <position position="145"/>
    </location>
</feature>
<reference evidence="1 2" key="1">
    <citation type="journal article" date="2018" name="Front. Plant Sci.">
        <title>Red Clover (Trifolium pratense) and Zigzag Clover (T. medium) - A Picture of Genomic Similarities and Differences.</title>
        <authorList>
            <person name="Dluhosova J."/>
            <person name="Istvanek J."/>
            <person name="Nedelnik J."/>
            <person name="Repkova J."/>
        </authorList>
    </citation>
    <scope>NUCLEOTIDE SEQUENCE [LARGE SCALE GENOMIC DNA]</scope>
    <source>
        <strain evidence="2">cv. 10/8</strain>
        <tissue evidence="1">Leaf</tissue>
    </source>
</reference>
<dbReference type="AlphaFoldDB" id="A0A392MJ49"/>
<dbReference type="Proteomes" id="UP000265520">
    <property type="component" value="Unassembled WGS sequence"/>
</dbReference>
<organism evidence="1 2">
    <name type="scientific">Trifolium medium</name>
    <dbReference type="NCBI Taxonomy" id="97028"/>
    <lineage>
        <taxon>Eukaryota</taxon>
        <taxon>Viridiplantae</taxon>
        <taxon>Streptophyta</taxon>
        <taxon>Embryophyta</taxon>
        <taxon>Tracheophyta</taxon>
        <taxon>Spermatophyta</taxon>
        <taxon>Magnoliopsida</taxon>
        <taxon>eudicotyledons</taxon>
        <taxon>Gunneridae</taxon>
        <taxon>Pentapetalae</taxon>
        <taxon>rosids</taxon>
        <taxon>fabids</taxon>
        <taxon>Fabales</taxon>
        <taxon>Fabaceae</taxon>
        <taxon>Papilionoideae</taxon>
        <taxon>50 kb inversion clade</taxon>
        <taxon>NPAAA clade</taxon>
        <taxon>Hologalegina</taxon>
        <taxon>IRL clade</taxon>
        <taxon>Trifolieae</taxon>
        <taxon>Trifolium</taxon>
    </lineage>
</organism>